<name>A0A7C8Z1H3_OPUST</name>
<dbReference type="EMBL" id="GISG01077009">
    <property type="protein sequence ID" value="MBA4631253.1"/>
    <property type="molecule type" value="Transcribed_RNA"/>
</dbReference>
<sequence>MENIPALFINTCRGPDREFHASANRATESKDRRSSSITSMLRGRPFPDQSVCHFWINSYAALGFLTAMTTCAPDSANCLAISRPIPLVEPVTMQVRLLTGGNGIGFWR</sequence>
<proteinExistence type="predicted"/>
<dbReference type="EMBL" id="GISG01077008">
    <property type="protein sequence ID" value="MBA4631252.1"/>
    <property type="molecule type" value="Transcribed_RNA"/>
</dbReference>
<accession>A0A7C8Z1H3</accession>
<organism evidence="2">
    <name type="scientific">Opuntia streptacantha</name>
    <name type="common">Prickly pear cactus</name>
    <name type="synonym">Opuntia cardona</name>
    <dbReference type="NCBI Taxonomy" id="393608"/>
    <lineage>
        <taxon>Eukaryota</taxon>
        <taxon>Viridiplantae</taxon>
        <taxon>Streptophyta</taxon>
        <taxon>Embryophyta</taxon>
        <taxon>Tracheophyta</taxon>
        <taxon>Spermatophyta</taxon>
        <taxon>Magnoliopsida</taxon>
        <taxon>eudicotyledons</taxon>
        <taxon>Gunneridae</taxon>
        <taxon>Pentapetalae</taxon>
        <taxon>Caryophyllales</taxon>
        <taxon>Cactineae</taxon>
        <taxon>Cactaceae</taxon>
        <taxon>Opuntioideae</taxon>
        <taxon>Opuntia</taxon>
    </lineage>
</organism>
<evidence type="ECO:0000313" key="2">
    <source>
        <dbReference type="EMBL" id="MBA4631253.1"/>
    </source>
</evidence>
<reference evidence="2" key="1">
    <citation type="journal article" date="2013" name="J. Plant Res.">
        <title>Effect of fungi and light on seed germination of three Opuntia species from semiarid lands of central Mexico.</title>
        <authorList>
            <person name="Delgado-Sanchez P."/>
            <person name="Jimenez-Bremont J.F."/>
            <person name="Guerrero-Gonzalez Mde L."/>
            <person name="Flores J."/>
        </authorList>
    </citation>
    <scope>NUCLEOTIDE SEQUENCE</scope>
    <source>
        <tissue evidence="2">Cladode</tissue>
    </source>
</reference>
<evidence type="ECO:0000256" key="1">
    <source>
        <dbReference type="SAM" id="MobiDB-lite"/>
    </source>
</evidence>
<feature type="region of interest" description="Disordered" evidence="1">
    <location>
        <begin position="22"/>
        <end position="46"/>
    </location>
</feature>
<dbReference type="AlphaFoldDB" id="A0A7C8Z1H3"/>
<reference evidence="2" key="2">
    <citation type="submission" date="2020-07" db="EMBL/GenBank/DDBJ databases">
        <authorList>
            <person name="Vera ALvarez R."/>
            <person name="Arias-Moreno D.M."/>
            <person name="Jimenez-Jacinto V."/>
            <person name="Jimenez-Bremont J.F."/>
            <person name="Swaminathan K."/>
            <person name="Moose S.P."/>
            <person name="Guerrero-Gonzalez M.L."/>
            <person name="Marino-Ramirez L."/>
            <person name="Landsman D."/>
            <person name="Rodriguez-Kessler M."/>
            <person name="Delgado-Sanchez P."/>
        </authorList>
    </citation>
    <scope>NUCLEOTIDE SEQUENCE</scope>
    <source>
        <tissue evidence="2">Cladode</tissue>
    </source>
</reference>
<protein>
    <submittedName>
        <fullName evidence="2">Uncharacterized protein</fullName>
    </submittedName>
</protein>